<dbReference type="InterPro" id="IPR004499">
    <property type="entry name" value="Pro-tRNA-ligase_IIa_arc-type"/>
</dbReference>
<dbReference type="GO" id="GO:0017101">
    <property type="term" value="C:aminoacyl-tRNA synthetase multienzyme complex"/>
    <property type="evidence" value="ECO:0007669"/>
    <property type="project" value="TreeGrafter"/>
</dbReference>
<dbReference type="GO" id="GO:0006433">
    <property type="term" value="P:prolyl-tRNA aminoacylation"/>
    <property type="evidence" value="ECO:0007669"/>
    <property type="project" value="InterPro"/>
</dbReference>
<dbReference type="GO" id="GO:0005524">
    <property type="term" value="F:ATP binding"/>
    <property type="evidence" value="ECO:0007669"/>
    <property type="project" value="UniProtKB-KW"/>
</dbReference>
<evidence type="ECO:0000256" key="5">
    <source>
        <dbReference type="ARBA" id="ARBA00022917"/>
    </source>
</evidence>
<dbReference type="CDD" id="cd04335">
    <property type="entry name" value="PrdX_deacylase"/>
    <property type="match status" value="1"/>
</dbReference>
<name>A0A9W7E757_9STRA</name>
<proteinExistence type="predicted"/>
<evidence type="ECO:0000259" key="8">
    <source>
        <dbReference type="SMART" id="SM00946"/>
    </source>
</evidence>
<gene>
    <name evidence="9" type="ORF">TrRE_jg4677</name>
</gene>
<keyword evidence="2" id="KW-0436">Ligase</keyword>
<dbReference type="Gene3D" id="1.20.1050.130">
    <property type="match status" value="1"/>
</dbReference>
<accession>A0A9W7E757</accession>
<dbReference type="Pfam" id="PF09180">
    <property type="entry name" value="ProRS-C_1"/>
    <property type="match status" value="1"/>
</dbReference>
<dbReference type="InterPro" id="IPR036754">
    <property type="entry name" value="YbaK/aa-tRNA-synt-asso_dom_sf"/>
</dbReference>
<feature type="region of interest" description="Disordered" evidence="7">
    <location>
        <begin position="177"/>
        <end position="197"/>
    </location>
</feature>
<dbReference type="PANTHER" id="PTHR43382">
    <property type="entry name" value="PROLYL-TRNA SYNTHETASE"/>
    <property type="match status" value="1"/>
</dbReference>
<evidence type="ECO:0000256" key="1">
    <source>
        <dbReference type="ARBA" id="ARBA00012831"/>
    </source>
</evidence>
<dbReference type="InterPro" id="IPR036621">
    <property type="entry name" value="Anticodon-bd_dom_sf"/>
</dbReference>
<dbReference type="InterPro" id="IPR017449">
    <property type="entry name" value="Pro-tRNA_synth_II"/>
</dbReference>
<dbReference type="Gene3D" id="3.40.50.800">
    <property type="entry name" value="Anticodon-binding domain"/>
    <property type="match status" value="1"/>
</dbReference>
<evidence type="ECO:0000256" key="6">
    <source>
        <dbReference type="ARBA" id="ARBA00023146"/>
    </source>
</evidence>
<dbReference type="Proteomes" id="UP001165082">
    <property type="component" value="Unassembled WGS sequence"/>
</dbReference>
<evidence type="ECO:0000256" key="7">
    <source>
        <dbReference type="SAM" id="MobiDB-lite"/>
    </source>
</evidence>
<dbReference type="CDD" id="cd00862">
    <property type="entry name" value="ProRS_anticodon_zinc"/>
    <property type="match status" value="1"/>
</dbReference>
<dbReference type="EC" id="6.1.1.15" evidence="1"/>
<dbReference type="PRINTS" id="PR01046">
    <property type="entry name" value="TRNASYNTHPRO"/>
</dbReference>
<comment type="caution">
    <text evidence="9">The sequence shown here is derived from an EMBL/GenBank/DDBJ whole genome shotgun (WGS) entry which is preliminary data.</text>
</comment>
<keyword evidence="5" id="KW-0648">Protein biosynthesis</keyword>
<dbReference type="EMBL" id="BRXZ01001312">
    <property type="protein sequence ID" value="GMH68028.1"/>
    <property type="molecule type" value="Genomic_DNA"/>
</dbReference>
<dbReference type="Gene3D" id="3.30.930.10">
    <property type="entry name" value="Bira Bifunctional Protein, Domain 2"/>
    <property type="match status" value="2"/>
</dbReference>
<dbReference type="Pfam" id="PF04073">
    <property type="entry name" value="tRNA_edit"/>
    <property type="match status" value="1"/>
</dbReference>
<organism evidence="9 10">
    <name type="scientific">Triparma retinervis</name>
    <dbReference type="NCBI Taxonomy" id="2557542"/>
    <lineage>
        <taxon>Eukaryota</taxon>
        <taxon>Sar</taxon>
        <taxon>Stramenopiles</taxon>
        <taxon>Ochrophyta</taxon>
        <taxon>Bolidophyceae</taxon>
        <taxon>Parmales</taxon>
        <taxon>Triparmaceae</taxon>
        <taxon>Triparma</taxon>
    </lineage>
</organism>
<dbReference type="InterPro" id="IPR002316">
    <property type="entry name" value="Pro-tRNA-ligase_IIa"/>
</dbReference>
<dbReference type="AlphaFoldDB" id="A0A9W7E757"/>
<evidence type="ECO:0000256" key="2">
    <source>
        <dbReference type="ARBA" id="ARBA00022598"/>
    </source>
</evidence>
<dbReference type="SUPFAM" id="SSF64586">
    <property type="entry name" value="C-terminal domain of ProRS"/>
    <property type="match status" value="1"/>
</dbReference>
<dbReference type="OrthoDB" id="1350766at2759"/>
<dbReference type="Gene3D" id="3.30.110.30">
    <property type="entry name" value="C-terminal domain of ProRS"/>
    <property type="match status" value="1"/>
</dbReference>
<keyword evidence="6" id="KW-0030">Aminoacyl-tRNA synthetase</keyword>
<dbReference type="InterPro" id="IPR016061">
    <property type="entry name" value="Pro-tRNA_ligase_II_C"/>
</dbReference>
<dbReference type="Pfam" id="PF03129">
    <property type="entry name" value="HGTP_anticodon"/>
    <property type="match status" value="1"/>
</dbReference>
<dbReference type="Gene3D" id="3.90.960.10">
    <property type="entry name" value="YbaK/aminoacyl-tRNA synthetase-associated domain"/>
    <property type="match status" value="1"/>
</dbReference>
<keyword evidence="10" id="KW-1185">Reference proteome</keyword>
<evidence type="ECO:0000256" key="4">
    <source>
        <dbReference type="ARBA" id="ARBA00022840"/>
    </source>
</evidence>
<feature type="compositionally biased region" description="Basic and acidic residues" evidence="7">
    <location>
        <begin position="177"/>
        <end position="193"/>
    </location>
</feature>
<dbReference type="GO" id="GO:0004827">
    <property type="term" value="F:proline-tRNA ligase activity"/>
    <property type="evidence" value="ECO:0007669"/>
    <property type="project" value="UniProtKB-EC"/>
</dbReference>
<protein>
    <recommendedName>
        <fullName evidence="1">proline--tRNA ligase</fullName>
        <ecNumber evidence="1">6.1.1.15</ecNumber>
    </recommendedName>
</protein>
<dbReference type="InterPro" id="IPR045864">
    <property type="entry name" value="aa-tRNA-synth_II/BPL/LPL"/>
</dbReference>
<evidence type="ECO:0000313" key="10">
    <source>
        <dbReference type="Proteomes" id="UP001165082"/>
    </source>
</evidence>
<dbReference type="SMART" id="SM00946">
    <property type="entry name" value="ProRS-C_1"/>
    <property type="match status" value="1"/>
</dbReference>
<dbReference type="InterPro" id="IPR036282">
    <property type="entry name" value="Glutathione-S-Trfase_C_sf"/>
</dbReference>
<dbReference type="SUPFAM" id="SSF55681">
    <property type="entry name" value="Class II aaRS and biotin synthetases"/>
    <property type="match status" value="1"/>
</dbReference>
<reference evidence="9" key="1">
    <citation type="submission" date="2022-07" db="EMBL/GenBank/DDBJ databases">
        <title>Genome analysis of Parmales, a sister group of diatoms, reveals the evolutionary specialization of diatoms from phago-mixotrophs to photoautotrophs.</title>
        <authorList>
            <person name="Ban H."/>
            <person name="Sato S."/>
            <person name="Yoshikawa S."/>
            <person name="Kazumasa Y."/>
            <person name="Nakamura Y."/>
            <person name="Ichinomiya M."/>
            <person name="Saitoh K."/>
            <person name="Sato N."/>
            <person name="Blanc-Mathieu R."/>
            <person name="Endo H."/>
            <person name="Kuwata A."/>
            <person name="Ogata H."/>
        </authorList>
    </citation>
    <scope>NUCLEOTIDE SEQUENCE</scope>
</reference>
<feature type="region of interest" description="Disordered" evidence="7">
    <location>
        <begin position="386"/>
        <end position="430"/>
    </location>
</feature>
<dbReference type="GO" id="GO:0002161">
    <property type="term" value="F:aminoacyl-tRNA deacylase activity"/>
    <property type="evidence" value="ECO:0007669"/>
    <property type="project" value="InterPro"/>
</dbReference>
<evidence type="ECO:0000256" key="3">
    <source>
        <dbReference type="ARBA" id="ARBA00022741"/>
    </source>
</evidence>
<sequence length="887" mass="97206">MKLSLTASSKDLASPLTALAKLLNVSTGQLVTDATSTSPILTSEIVGLSGFTTTLSVRGYFGIAKYIASLNPTFDLSGTEEINESWINSTASTLIPVLSSASLDAYRASVFTDFCAKLDSFLATKTYLGGSDGSYADIVVVSLLQLVLKKGGKIETENTRRYFNTVGSRLGFPELKEEEEKKKGGEKKKEAKKGGAAAAPAPAAAAAAAPSAPLATVDPSSADYASNKLLSHLTSLNVTSTTHSHTAAFTSDELEAAAGSLGQHTKNLFLKDKKHGLFLITASPTSDTNTKLLAKSLGLTGANMRMATEELLNTKLDVKKGCLGPMCILADSEKEIKVIVDAALMAKDVVYSHPGRNDWSVGMSPKDLVKFIESTGHEAQVVEFGVKGAKPDPSGPLDVPVGKKGGKQQKKGGEKGGEKKKGQSQKAKKKEGAADTLLAIQFKKMESFPDWYSDVIRLSEMISYYNISGCYILRPWSYSIWESIQDWFNVQLKPLEVSNSYFPMFVSKSRLEKEKDHVEGFAPEVAWVTKSGDGELAEPIAIRPTSETIMYPAFSDWISSHRDLPLKLNQWSNVVRWEFKNPTPFLRFAGGHQTTTCEAYIPASGRAIQGATSHNLGQNFGKMFDINFQDQDGKTAIPWQTSWGITTRTIGVMVMVHGDDQGLVLPPRVAPLQVVIVPIASKKCGYDKLGPYCEALKDKFAAQGLRVKYDGRTIYNPGWKFNHWEQKGVPIRVEVGPRDLENNQARVCIRHNGEKLDKPIEGLAEFAKDQMEVIQKAMFDKIKKERDDHLVTVTEWKDFVPNLEKGNLILTPWCGPEFQVEEEEVKDKSKAEALERAGQEAEDERCAVSVAGKTLCIPFEQPELKEGTKCFYTGKVAKCWVLWGKSY</sequence>
<feature type="compositionally biased region" description="Basic and acidic residues" evidence="7">
    <location>
        <begin position="411"/>
        <end position="421"/>
    </location>
</feature>
<dbReference type="InterPro" id="IPR007214">
    <property type="entry name" value="YbaK/aa-tRNA-synth-assoc-dom"/>
</dbReference>
<feature type="domain" description="Proline-tRNA ligase class II C-terminal" evidence="8">
    <location>
        <begin position="796"/>
        <end position="887"/>
    </location>
</feature>
<dbReference type="InterPro" id="IPR004154">
    <property type="entry name" value="Anticodon-bd"/>
</dbReference>
<dbReference type="SUPFAM" id="SSF55826">
    <property type="entry name" value="YbaK/ProRS associated domain"/>
    <property type="match status" value="1"/>
</dbReference>
<evidence type="ECO:0000313" key="9">
    <source>
        <dbReference type="EMBL" id="GMH68028.1"/>
    </source>
</evidence>
<dbReference type="PANTHER" id="PTHR43382:SF2">
    <property type="entry name" value="BIFUNCTIONAL GLUTAMATE_PROLINE--TRNA LIGASE"/>
    <property type="match status" value="1"/>
</dbReference>
<dbReference type="SUPFAM" id="SSF47616">
    <property type="entry name" value="GST C-terminal domain-like"/>
    <property type="match status" value="1"/>
</dbReference>
<dbReference type="FunFam" id="3.90.960.10:FF:000005">
    <property type="entry name" value="Putative prolyl-tRNA synthetase"/>
    <property type="match status" value="1"/>
</dbReference>
<keyword evidence="4" id="KW-0067">ATP-binding</keyword>
<dbReference type="FunFam" id="3.30.110.30:FF:000001">
    <property type="entry name" value="Bifunctional glutamate/proline--tRNA ligase"/>
    <property type="match status" value="1"/>
</dbReference>
<dbReference type="GO" id="GO:0005737">
    <property type="term" value="C:cytoplasm"/>
    <property type="evidence" value="ECO:0007669"/>
    <property type="project" value="InterPro"/>
</dbReference>
<dbReference type="FunFam" id="3.40.50.800:FF:000005">
    <property type="entry name" value="bifunctional glutamate/proline--tRNA ligase"/>
    <property type="match status" value="1"/>
</dbReference>
<dbReference type="SUPFAM" id="SSF52954">
    <property type="entry name" value="Class II aaRS ABD-related"/>
    <property type="match status" value="1"/>
</dbReference>
<keyword evidence="3" id="KW-0547">Nucleotide-binding</keyword>